<evidence type="ECO:0000256" key="2">
    <source>
        <dbReference type="ARBA" id="ARBA00022448"/>
    </source>
</evidence>
<protein>
    <submittedName>
        <fullName evidence="10">Bestrophin, RFP-TM, chloride channel-domain-containing protein</fullName>
    </submittedName>
</protein>
<dbReference type="PANTHER" id="PTHR33281:SF19">
    <property type="entry name" value="VOLTAGE-DEPENDENT ANION CHANNEL-FORMING PROTEIN YNEE"/>
    <property type="match status" value="1"/>
</dbReference>
<gene>
    <name evidence="10" type="ORF">B9Z19DRAFT_1063081</name>
</gene>
<keyword evidence="4 9" id="KW-0812">Transmembrane</keyword>
<proteinExistence type="predicted"/>
<dbReference type="Pfam" id="PF25539">
    <property type="entry name" value="Bestrophin_2"/>
    <property type="match status" value="2"/>
</dbReference>
<comment type="subcellular location">
    <subcellularLocation>
        <location evidence="1">Cell membrane</location>
        <topology evidence="1">Multi-pass membrane protein</topology>
    </subcellularLocation>
</comment>
<feature type="compositionally biased region" description="Low complexity" evidence="8">
    <location>
        <begin position="28"/>
        <end position="40"/>
    </location>
</feature>
<feature type="transmembrane region" description="Helical" evidence="9">
    <location>
        <begin position="366"/>
        <end position="387"/>
    </location>
</feature>
<evidence type="ECO:0000256" key="3">
    <source>
        <dbReference type="ARBA" id="ARBA00022475"/>
    </source>
</evidence>
<feature type="transmembrane region" description="Helical" evidence="9">
    <location>
        <begin position="341"/>
        <end position="360"/>
    </location>
</feature>
<dbReference type="Proteomes" id="UP000244722">
    <property type="component" value="Unassembled WGS sequence"/>
</dbReference>
<name>A0A2T6ZZE7_TUBBO</name>
<dbReference type="OrthoDB" id="1368at2759"/>
<keyword evidence="5 9" id="KW-1133">Transmembrane helix</keyword>
<dbReference type="AlphaFoldDB" id="A0A2T6ZZE7"/>
<dbReference type="STRING" id="42251.A0A2T6ZZE7"/>
<evidence type="ECO:0000313" key="11">
    <source>
        <dbReference type="Proteomes" id="UP000244722"/>
    </source>
</evidence>
<keyword evidence="7 9" id="KW-0472">Membrane</keyword>
<feature type="compositionally biased region" description="Basic and acidic residues" evidence="8">
    <location>
        <begin position="10"/>
        <end position="21"/>
    </location>
</feature>
<keyword evidence="3" id="KW-1003">Cell membrane</keyword>
<dbReference type="InterPro" id="IPR044669">
    <property type="entry name" value="YneE/VCCN1/2-like"/>
</dbReference>
<feature type="region of interest" description="Disordered" evidence="8">
    <location>
        <begin position="1"/>
        <end position="60"/>
    </location>
</feature>
<evidence type="ECO:0000256" key="8">
    <source>
        <dbReference type="SAM" id="MobiDB-lite"/>
    </source>
</evidence>
<keyword evidence="2" id="KW-0813">Transport</keyword>
<reference evidence="10 11" key="1">
    <citation type="submission" date="2017-04" db="EMBL/GenBank/DDBJ databases">
        <title>Draft genome sequence of Tuber borchii Vittad., a whitish edible truffle.</title>
        <authorList>
            <consortium name="DOE Joint Genome Institute"/>
            <person name="Murat C."/>
            <person name="Kuo A."/>
            <person name="Barry K.W."/>
            <person name="Clum A."/>
            <person name="Dockter R.B."/>
            <person name="Fauchery L."/>
            <person name="Iotti M."/>
            <person name="Kohler A."/>
            <person name="Labutti K."/>
            <person name="Lindquist E.A."/>
            <person name="Lipzen A."/>
            <person name="Ohm R.A."/>
            <person name="Wang M."/>
            <person name="Grigoriev I.V."/>
            <person name="Zambonelli A."/>
            <person name="Martin F.M."/>
        </authorList>
    </citation>
    <scope>NUCLEOTIDE SEQUENCE [LARGE SCALE GENOMIC DNA]</scope>
    <source>
        <strain evidence="10 11">Tbo3840</strain>
    </source>
</reference>
<accession>A0A2T6ZZE7</accession>
<comment type="caution">
    <text evidence="10">The sequence shown here is derived from an EMBL/GenBank/DDBJ whole genome shotgun (WGS) entry which is preliminary data.</text>
</comment>
<keyword evidence="6" id="KW-0406">Ion transport</keyword>
<evidence type="ECO:0000313" key="10">
    <source>
        <dbReference type="EMBL" id="PUU80869.1"/>
    </source>
</evidence>
<dbReference type="GO" id="GO:0005886">
    <property type="term" value="C:plasma membrane"/>
    <property type="evidence" value="ECO:0007669"/>
    <property type="project" value="UniProtKB-SubCell"/>
</dbReference>
<evidence type="ECO:0000256" key="7">
    <source>
        <dbReference type="ARBA" id="ARBA00023136"/>
    </source>
</evidence>
<evidence type="ECO:0000256" key="9">
    <source>
        <dbReference type="SAM" id="Phobius"/>
    </source>
</evidence>
<organism evidence="10 11">
    <name type="scientific">Tuber borchii</name>
    <name type="common">White truffle</name>
    <dbReference type="NCBI Taxonomy" id="42251"/>
    <lineage>
        <taxon>Eukaryota</taxon>
        <taxon>Fungi</taxon>
        <taxon>Dikarya</taxon>
        <taxon>Ascomycota</taxon>
        <taxon>Pezizomycotina</taxon>
        <taxon>Pezizomycetes</taxon>
        <taxon>Pezizales</taxon>
        <taxon>Tuberaceae</taxon>
        <taxon>Tuber</taxon>
    </lineage>
</organism>
<evidence type="ECO:0000256" key="5">
    <source>
        <dbReference type="ARBA" id="ARBA00022989"/>
    </source>
</evidence>
<evidence type="ECO:0000256" key="1">
    <source>
        <dbReference type="ARBA" id="ARBA00004651"/>
    </source>
</evidence>
<feature type="transmembrane region" description="Helical" evidence="9">
    <location>
        <begin position="93"/>
        <end position="116"/>
    </location>
</feature>
<feature type="transmembrane region" description="Helical" evidence="9">
    <location>
        <begin position="122"/>
        <end position="142"/>
    </location>
</feature>
<dbReference type="EMBL" id="NESQ01000054">
    <property type="protein sequence ID" value="PUU80869.1"/>
    <property type="molecule type" value="Genomic_DNA"/>
</dbReference>
<dbReference type="PANTHER" id="PTHR33281">
    <property type="entry name" value="UPF0187 PROTEIN YNEE"/>
    <property type="match status" value="1"/>
</dbReference>
<evidence type="ECO:0000256" key="6">
    <source>
        <dbReference type="ARBA" id="ARBA00023065"/>
    </source>
</evidence>
<sequence length="489" mass="54228">MSNQLNGHDPSTDGRPGDHQNGEQNGHPSSPSAASDSTATEKVTPAVHTRPTGLKQAGTMEDKRTVDLDDYFSGPLDPTKHSKLPYFMRLHGSILPSLIVPMVFIAGWATAITIIHEKYNKLAVDSLLLTVLGFVVGLSLSFRSSTAYERYAEGRKFWAQMTLHSRNLARIIWIHTNEREGEDGKDDLLGKLSAINLILGFCQAVKHKLRHEIEADYADLEPLIDHLDTFAKRVHSLDSSATEYNRILSNRSKFQTWGDKIGLPFCESNPQKSIKVARKQGKHHGNLPFEIMNYLSAYFEHCIQNTTLKSPCWQSQVSSSITAMVDAYGGCERVLGTPLPVAYNIAISQITWLYVLVLPFQLCAKLSWSAIPGTIVAAYIILGIAAIGREIENPFGRDVNDLDLDRYCTSLQLDLNVLTSSPPPEAGGWLKAPANAPLWPYSLCSYNSWKVRPEAQIRRALVERVDHQSVRVADLGDSAKRVEGNHGDV</sequence>
<keyword evidence="11" id="KW-1185">Reference proteome</keyword>
<evidence type="ECO:0000256" key="4">
    <source>
        <dbReference type="ARBA" id="ARBA00022692"/>
    </source>
</evidence>
<dbReference type="GO" id="GO:0005254">
    <property type="term" value="F:chloride channel activity"/>
    <property type="evidence" value="ECO:0007669"/>
    <property type="project" value="InterPro"/>
</dbReference>